<dbReference type="Pfam" id="PF13855">
    <property type="entry name" value="LRR_8"/>
    <property type="match status" value="1"/>
</dbReference>
<reference evidence="2" key="1">
    <citation type="journal article" date="2019" name="bioRxiv">
        <title>The Genome of the Zebra Mussel, Dreissena polymorpha: A Resource for Invasive Species Research.</title>
        <authorList>
            <person name="McCartney M.A."/>
            <person name="Auch B."/>
            <person name="Kono T."/>
            <person name="Mallez S."/>
            <person name="Zhang Y."/>
            <person name="Obille A."/>
            <person name="Becker A."/>
            <person name="Abrahante J.E."/>
            <person name="Garbe J."/>
            <person name="Badalamenti J.P."/>
            <person name="Herman A."/>
            <person name="Mangelson H."/>
            <person name="Liachko I."/>
            <person name="Sullivan S."/>
            <person name="Sone E.D."/>
            <person name="Koren S."/>
            <person name="Silverstein K.A.T."/>
            <person name="Beckman K.B."/>
            <person name="Gohl D.M."/>
        </authorList>
    </citation>
    <scope>NUCLEOTIDE SEQUENCE</scope>
    <source>
        <strain evidence="2">Duluth1</strain>
        <tissue evidence="2">Whole animal</tissue>
    </source>
</reference>
<name>A0A9D4CBL7_DREPO</name>
<organism evidence="2 3">
    <name type="scientific">Dreissena polymorpha</name>
    <name type="common">Zebra mussel</name>
    <name type="synonym">Mytilus polymorpha</name>
    <dbReference type="NCBI Taxonomy" id="45954"/>
    <lineage>
        <taxon>Eukaryota</taxon>
        <taxon>Metazoa</taxon>
        <taxon>Spiralia</taxon>
        <taxon>Lophotrochozoa</taxon>
        <taxon>Mollusca</taxon>
        <taxon>Bivalvia</taxon>
        <taxon>Autobranchia</taxon>
        <taxon>Heteroconchia</taxon>
        <taxon>Euheterodonta</taxon>
        <taxon>Imparidentia</taxon>
        <taxon>Neoheterodontei</taxon>
        <taxon>Myida</taxon>
        <taxon>Dreissenoidea</taxon>
        <taxon>Dreissenidae</taxon>
        <taxon>Dreissena</taxon>
    </lineage>
</organism>
<evidence type="ECO:0000313" key="2">
    <source>
        <dbReference type="EMBL" id="KAH3721137.1"/>
    </source>
</evidence>
<gene>
    <name evidence="2" type="ORF">DPMN_064053</name>
</gene>
<feature type="chain" id="PRO_5038712953" evidence="1">
    <location>
        <begin position="23"/>
        <end position="196"/>
    </location>
</feature>
<dbReference type="SUPFAM" id="SSF52058">
    <property type="entry name" value="L domain-like"/>
    <property type="match status" value="1"/>
</dbReference>
<feature type="signal peptide" evidence="1">
    <location>
        <begin position="1"/>
        <end position="22"/>
    </location>
</feature>
<dbReference type="EMBL" id="JAIWYP010000013">
    <property type="protein sequence ID" value="KAH3721137.1"/>
    <property type="molecule type" value="Genomic_DNA"/>
</dbReference>
<protein>
    <submittedName>
        <fullName evidence="2">Uncharacterized protein</fullName>
    </submittedName>
</protein>
<proteinExistence type="predicted"/>
<sequence length="196" mass="22107">MNVNVIHVAYVGLLLQAIICSCEQYLHIRAFNPTTWDADFPFRRFETESTNEMDKNFTDIATAPWISCPLKTAKLSLFAYNGYRNKQMLSDIGDGSWTQTNGGVTFSSLVSLWLDVEITHLADDSFAGLVKLEMLYIGSTSLTTVTSGFQQSLPALWWLCMEYCDLTTYQRNNVTDIQCGLTFAVLASTQQCTRNY</sequence>
<dbReference type="InterPro" id="IPR032675">
    <property type="entry name" value="LRR_dom_sf"/>
</dbReference>
<dbReference type="AlphaFoldDB" id="A0A9D4CBL7"/>
<dbReference type="Gene3D" id="3.80.10.10">
    <property type="entry name" value="Ribonuclease Inhibitor"/>
    <property type="match status" value="1"/>
</dbReference>
<evidence type="ECO:0000256" key="1">
    <source>
        <dbReference type="SAM" id="SignalP"/>
    </source>
</evidence>
<comment type="caution">
    <text evidence="2">The sequence shown here is derived from an EMBL/GenBank/DDBJ whole genome shotgun (WGS) entry which is preliminary data.</text>
</comment>
<accession>A0A9D4CBL7</accession>
<keyword evidence="3" id="KW-1185">Reference proteome</keyword>
<evidence type="ECO:0000313" key="3">
    <source>
        <dbReference type="Proteomes" id="UP000828390"/>
    </source>
</evidence>
<reference evidence="2" key="2">
    <citation type="submission" date="2020-11" db="EMBL/GenBank/DDBJ databases">
        <authorList>
            <person name="McCartney M.A."/>
            <person name="Auch B."/>
            <person name="Kono T."/>
            <person name="Mallez S."/>
            <person name="Becker A."/>
            <person name="Gohl D.M."/>
            <person name="Silverstein K.A.T."/>
            <person name="Koren S."/>
            <person name="Bechman K.B."/>
            <person name="Herman A."/>
            <person name="Abrahante J.E."/>
            <person name="Garbe J."/>
        </authorList>
    </citation>
    <scope>NUCLEOTIDE SEQUENCE</scope>
    <source>
        <strain evidence="2">Duluth1</strain>
        <tissue evidence="2">Whole animal</tissue>
    </source>
</reference>
<dbReference type="InterPro" id="IPR001611">
    <property type="entry name" value="Leu-rich_rpt"/>
</dbReference>
<dbReference type="Proteomes" id="UP000828390">
    <property type="component" value="Unassembled WGS sequence"/>
</dbReference>
<keyword evidence="1" id="KW-0732">Signal</keyword>